<dbReference type="AlphaFoldDB" id="A0A4C1UTK9"/>
<proteinExistence type="predicted"/>
<feature type="region of interest" description="Disordered" evidence="1">
    <location>
        <begin position="46"/>
        <end position="67"/>
    </location>
</feature>
<keyword evidence="3" id="KW-1185">Reference proteome</keyword>
<evidence type="ECO:0000313" key="3">
    <source>
        <dbReference type="Proteomes" id="UP000299102"/>
    </source>
</evidence>
<gene>
    <name evidence="2" type="ORF">EVAR_22697_1</name>
</gene>
<reference evidence="2 3" key="1">
    <citation type="journal article" date="2019" name="Commun. Biol.">
        <title>The bagworm genome reveals a unique fibroin gene that provides high tensile strength.</title>
        <authorList>
            <person name="Kono N."/>
            <person name="Nakamura H."/>
            <person name="Ohtoshi R."/>
            <person name="Tomita M."/>
            <person name="Numata K."/>
            <person name="Arakawa K."/>
        </authorList>
    </citation>
    <scope>NUCLEOTIDE SEQUENCE [LARGE SCALE GENOMIC DNA]</scope>
</reference>
<dbReference type="Proteomes" id="UP000299102">
    <property type="component" value="Unassembled WGS sequence"/>
</dbReference>
<organism evidence="2 3">
    <name type="scientific">Eumeta variegata</name>
    <name type="common">Bagworm moth</name>
    <name type="synonym">Eumeta japonica</name>
    <dbReference type="NCBI Taxonomy" id="151549"/>
    <lineage>
        <taxon>Eukaryota</taxon>
        <taxon>Metazoa</taxon>
        <taxon>Ecdysozoa</taxon>
        <taxon>Arthropoda</taxon>
        <taxon>Hexapoda</taxon>
        <taxon>Insecta</taxon>
        <taxon>Pterygota</taxon>
        <taxon>Neoptera</taxon>
        <taxon>Endopterygota</taxon>
        <taxon>Lepidoptera</taxon>
        <taxon>Glossata</taxon>
        <taxon>Ditrysia</taxon>
        <taxon>Tineoidea</taxon>
        <taxon>Psychidae</taxon>
        <taxon>Oiketicinae</taxon>
        <taxon>Eumeta</taxon>
    </lineage>
</organism>
<dbReference type="EMBL" id="BGZK01000219">
    <property type="protein sequence ID" value="GBP29326.1"/>
    <property type="molecule type" value="Genomic_DNA"/>
</dbReference>
<protein>
    <submittedName>
        <fullName evidence="2">Uncharacterized protein</fullName>
    </submittedName>
</protein>
<evidence type="ECO:0000313" key="2">
    <source>
        <dbReference type="EMBL" id="GBP29326.1"/>
    </source>
</evidence>
<accession>A0A4C1UTK9</accession>
<sequence>MFTKTLKERNHHDTLSLISVLGHEKDHERFYVTALRREVPFHFLIQSGTPNSSRPSRPGACRGLPTRPTLVRTFTPYDVRE</sequence>
<evidence type="ECO:0000256" key="1">
    <source>
        <dbReference type="SAM" id="MobiDB-lite"/>
    </source>
</evidence>
<comment type="caution">
    <text evidence="2">The sequence shown here is derived from an EMBL/GenBank/DDBJ whole genome shotgun (WGS) entry which is preliminary data.</text>
</comment>
<name>A0A4C1UTK9_EUMVA</name>
<feature type="compositionally biased region" description="Polar residues" evidence="1">
    <location>
        <begin position="46"/>
        <end position="55"/>
    </location>
</feature>